<feature type="transmembrane region" description="Helical" evidence="1">
    <location>
        <begin position="72"/>
        <end position="97"/>
    </location>
</feature>
<dbReference type="AlphaFoldDB" id="A0AA86V7Q3"/>
<dbReference type="Proteomes" id="UP001189624">
    <property type="component" value="Chromosome 3"/>
</dbReference>
<keyword evidence="1" id="KW-0472">Membrane</keyword>
<accession>A0AA86V7Q3</accession>
<dbReference type="Gramene" id="rna-AYBTSS11_LOCUS9333">
    <property type="protein sequence ID" value="CAJ1939778.1"/>
    <property type="gene ID" value="gene-AYBTSS11_LOCUS9333"/>
</dbReference>
<dbReference type="PANTHER" id="PTHR33133:SF7">
    <property type="entry name" value="F26K24.10 PROTEIN-RELATED"/>
    <property type="match status" value="1"/>
</dbReference>
<keyword evidence="1" id="KW-0812">Transmembrane</keyword>
<dbReference type="PANTHER" id="PTHR33133">
    <property type="entry name" value="OS08G0107100 PROTEIN-RELATED"/>
    <property type="match status" value="1"/>
</dbReference>
<feature type="transmembrane region" description="Helical" evidence="1">
    <location>
        <begin position="118"/>
        <end position="142"/>
    </location>
</feature>
<keyword evidence="3" id="KW-1185">Reference proteome</keyword>
<organism evidence="2 3">
    <name type="scientific">Sphenostylis stenocarpa</name>
    <dbReference type="NCBI Taxonomy" id="92480"/>
    <lineage>
        <taxon>Eukaryota</taxon>
        <taxon>Viridiplantae</taxon>
        <taxon>Streptophyta</taxon>
        <taxon>Embryophyta</taxon>
        <taxon>Tracheophyta</taxon>
        <taxon>Spermatophyta</taxon>
        <taxon>Magnoliopsida</taxon>
        <taxon>eudicotyledons</taxon>
        <taxon>Gunneridae</taxon>
        <taxon>Pentapetalae</taxon>
        <taxon>rosids</taxon>
        <taxon>fabids</taxon>
        <taxon>Fabales</taxon>
        <taxon>Fabaceae</taxon>
        <taxon>Papilionoideae</taxon>
        <taxon>50 kb inversion clade</taxon>
        <taxon>NPAAA clade</taxon>
        <taxon>indigoferoid/millettioid clade</taxon>
        <taxon>Phaseoleae</taxon>
        <taxon>Sphenostylis</taxon>
    </lineage>
</organism>
<feature type="transmembrane region" description="Helical" evidence="1">
    <location>
        <begin position="162"/>
        <end position="191"/>
    </location>
</feature>
<feature type="transmembrane region" description="Helical" evidence="1">
    <location>
        <begin position="212"/>
        <end position="236"/>
    </location>
</feature>
<evidence type="ECO:0000313" key="3">
    <source>
        <dbReference type="Proteomes" id="UP001189624"/>
    </source>
</evidence>
<feature type="transmembrane region" description="Helical" evidence="1">
    <location>
        <begin position="21"/>
        <end position="42"/>
    </location>
</feature>
<evidence type="ECO:0000313" key="2">
    <source>
        <dbReference type="EMBL" id="CAJ1939778.1"/>
    </source>
</evidence>
<sequence>MGQKKHLRDFISEAKHIIKAHIRHFLVLSLTFLFPLSLSLLLSPTLSDLFNNLFSNNSHTFLPPHTTNPTSLLYYLFLMLFSNGGVISITYSVYHFFHDQPVNLVSSFKSIYSFSLPLLATTIVSQLILFVIYLFYGLLLLLLISRAQFLHLTLLPHLSPYIIGFFIALPLILVQMYLHVNWTLVYAIVVVESCWGLEPLRRSARLIKGMKGVALSSIFYYGNFAVIFVLGCFFATRGYNSFSESWIATVFNWVMIVTYAYFIAMLMLSQIVVTTVLYIYCKANNDVEIAEEFGKYYISLPFDDGKVSQVV</sequence>
<evidence type="ECO:0008006" key="4">
    <source>
        <dbReference type="Google" id="ProtNLM"/>
    </source>
</evidence>
<reference evidence="2" key="1">
    <citation type="submission" date="2023-10" db="EMBL/GenBank/DDBJ databases">
        <authorList>
            <person name="Domelevo Entfellner J.-B."/>
        </authorList>
    </citation>
    <scope>NUCLEOTIDE SEQUENCE</scope>
</reference>
<proteinExistence type="predicted"/>
<evidence type="ECO:0000256" key="1">
    <source>
        <dbReference type="SAM" id="Phobius"/>
    </source>
</evidence>
<keyword evidence="1" id="KW-1133">Transmembrane helix</keyword>
<gene>
    <name evidence="2" type="ORF">AYBTSS11_LOCUS9333</name>
</gene>
<name>A0AA86V7Q3_9FABA</name>
<protein>
    <recommendedName>
        <fullName evidence="4">Transmembrane protein</fullName>
    </recommendedName>
</protein>
<feature type="transmembrane region" description="Helical" evidence="1">
    <location>
        <begin position="256"/>
        <end position="280"/>
    </location>
</feature>
<dbReference type="EMBL" id="OY731400">
    <property type="protein sequence ID" value="CAJ1939778.1"/>
    <property type="molecule type" value="Genomic_DNA"/>
</dbReference>